<dbReference type="Proteomes" id="UP001295684">
    <property type="component" value="Unassembled WGS sequence"/>
</dbReference>
<feature type="coiled-coil region" evidence="1">
    <location>
        <begin position="61"/>
        <end position="88"/>
    </location>
</feature>
<protein>
    <submittedName>
        <fullName evidence="2">Uncharacterized protein</fullName>
    </submittedName>
</protein>
<name>A0AAD1XZK9_EUPCR</name>
<evidence type="ECO:0000313" key="2">
    <source>
        <dbReference type="EMBL" id="CAI2382035.1"/>
    </source>
</evidence>
<accession>A0AAD1XZK9</accession>
<dbReference type="AlphaFoldDB" id="A0AAD1XZK9"/>
<evidence type="ECO:0000256" key="1">
    <source>
        <dbReference type="SAM" id="Coils"/>
    </source>
</evidence>
<comment type="caution">
    <text evidence="2">The sequence shown here is derived from an EMBL/GenBank/DDBJ whole genome shotgun (WGS) entry which is preliminary data.</text>
</comment>
<gene>
    <name evidence="2" type="ORF">ECRASSUSDP1_LOCUS23502</name>
</gene>
<proteinExistence type="predicted"/>
<keyword evidence="1" id="KW-0175">Coiled coil</keyword>
<keyword evidence="3" id="KW-1185">Reference proteome</keyword>
<reference evidence="2" key="1">
    <citation type="submission" date="2023-07" db="EMBL/GenBank/DDBJ databases">
        <authorList>
            <consortium name="AG Swart"/>
            <person name="Singh M."/>
            <person name="Singh A."/>
            <person name="Seah K."/>
            <person name="Emmerich C."/>
        </authorList>
    </citation>
    <scope>NUCLEOTIDE SEQUENCE</scope>
    <source>
        <strain evidence="2">DP1</strain>
    </source>
</reference>
<sequence length="165" mass="19547">MSSKSSLKYLGFNLCGNEAKQLKEKKRFLNLLNDVKFKGVVDQVSLLKLMEDISANWKTGFKNDKATIEKLKNKLNEEKALVYKYKKSTPNLKKQISKYEKERTLMETKTTQLKIQRKFTEYQKHQKIFVPNKPSTNQEYKKELNQIYKRCVTKPCNREFYTSEA</sequence>
<evidence type="ECO:0000313" key="3">
    <source>
        <dbReference type="Proteomes" id="UP001295684"/>
    </source>
</evidence>
<organism evidence="2 3">
    <name type="scientific">Euplotes crassus</name>
    <dbReference type="NCBI Taxonomy" id="5936"/>
    <lineage>
        <taxon>Eukaryota</taxon>
        <taxon>Sar</taxon>
        <taxon>Alveolata</taxon>
        <taxon>Ciliophora</taxon>
        <taxon>Intramacronucleata</taxon>
        <taxon>Spirotrichea</taxon>
        <taxon>Hypotrichia</taxon>
        <taxon>Euplotida</taxon>
        <taxon>Euplotidae</taxon>
        <taxon>Moneuplotes</taxon>
    </lineage>
</organism>
<dbReference type="EMBL" id="CAMPGE010024175">
    <property type="protein sequence ID" value="CAI2382035.1"/>
    <property type="molecule type" value="Genomic_DNA"/>
</dbReference>